<dbReference type="EMBL" id="FTPD01000009">
    <property type="protein sequence ID" value="SIT54527.1"/>
    <property type="molecule type" value="Genomic_DNA"/>
</dbReference>
<dbReference type="Proteomes" id="UP000188388">
    <property type="component" value="Unassembled WGS sequence"/>
</dbReference>
<keyword evidence="6" id="KW-1185">Reference proteome</keyword>
<evidence type="ECO:0000256" key="2">
    <source>
        <dbReference type="ARBA" id="ARBA00023172"/>
    </source>
</evidence>
<feature type="domain" description="Recombinase" evidence="4">
    <location>
        <begin position="187"/>
        <end position="306"/>
    </location>
</feature>
<evidence type="ECO:0000256" key="1">
    <source>
        <dbReference type="ARBA" id="ARBA00023125"/>
    </source>
</evidence>
<dbReference type="PANTHER" id="PTHR30461">
    <property type="entry name" value="DNA-INVERTASE FROM LAMBDOID PROPHAGE"/>
    <property type="match status" value="1"/>
</dbReference>
<organism evidence="5 6">
    <name type="scientific">Mesorhizobium prunaredense</name>
    <dbReference type="NCBI Taxonomy" id="1631249"/>
    <lineage>
        <taxon>Bacteria</taxon>
        <taxon>Pseudomonadati</taxon>
        <taxon>Pseudomonadota</taxon>
        <taxon>Alphaproteobacteria</taxon>
        <taxon>Hyphomicrobiales</taxon>
        <taxon>Phyllobacteriaceae</taxon>
        <taxon>Mesorhizobium</taxon>
    </lineage>
</organism>
<protein>
    <submittedName>
        <fullName evidence="5">Site-specific recombinase, DNA invertase Pin</fullName>
    </submittedName>
</protein>
<dbReference type="InterPro" id="IPR025827">
    <property type="entry name" value="Zn_ribbon_recom_dom"/>
</dbReference>
<dbReference type="InterPro" id="IPR006119">
    <property type="entry name" value="Resolv_N"/>
</dbReference>
<dbReference type="Gene3D" id="3.40.50.1390">
    <property type="entry name" value="Resolvase, N-terminal catalytic domain"/>
    <property type="match status" value="1"/>
</dbReference>
<dbReference type="PROSITE" id="PS51737">
    <property type="entry name" value="RECOMBINASE_DNA_BIND"/>
    <property type="match status" value="1"/>
</dbReference>
<dbReference type="GO" id="GO:0000150">
    <property type="term" value="F:DNA strand exchange activity"/>
    <property type="evidence" value="ECO:0007669"/>
    <property type="project" value="InterPro"/>
</dbReference>
<proteinExistence type="predicted"/>
<dbReference type="InterPro" id="IPR011109">
    <property type="entry name" value="DNA_bind_recombinase_dom"/>
</dbReference>
<gene>
    <name evidence="5" type="ORF">BQ8794_170020</name>
</gene>
<dbReference type="Pfam" id="PF07508">
    <property type="entry name" value="Recombinase"/>
    <property type="match status" value="1"/>
</dbReference>
<dbReference type="RefSeq" id="WP_244554894.1">
    <property type="nucleotide sequence ID" value="NZ_FTPD01000009.1"/>
</dbReference>
<evidence type="ECO:0000313" key="5">
    <source>
        <dbReference type="EMBL" id="SIT54527.1"/>
    </source>
</evidence>
<evidence type="ECO:0000313" key="6">
    <source>
        <dbReference type="Proteomes" id="UP000188388"/>
    </source>
</evidence>
<dbReference type="SUPFAM" id="SSF53041">
    <property type="entry name" value="Resolvase-like"/>
    <property type="match status" value="1"/>
</dbReference>
<dbReference type="SMART" id="SM00857">
    <property type="entry name" value="Resolvase"/>
    <property type="match status" value="1"/>
</dbReference>
<name>A0A1R3V3T1_9HYPH</name>
<feature type="domain" description="Resolvase/invertase-type recombinase catalytic" evidence="3">
    <location>
        <begin position="15"/>
        <end position="176"/>
    </location>
</feature>
<evidence type="ECO:0000259" key="3">
    <source>
        <dbReference type="PROSITE" id="PS51736"/>
    </source>
</evidence>
<dbReference type="InterPro" id="IPR036162">
    <property type="entry name" value="Resolvase-like_N_sf"/>
</dbReference>
<reference evidence="6" key="1">
    <citation type="submission" date="2017-01" db="EMBL/GenBank/DDBJ databases">
        <authorList>
            <person name="Brunel B."/>
        </authorList>
    </citation>
    <scope>NUCLEOTIDE SEQUENCE [LARGE SCALE GENOMIC DNA]</scope>
</reference>
<dbReference type="PANTHER" id="PTHR30461:SF2">
    <property type="entry name" value="SERINE RECOMBINASE PINE-RELATED"/>
    <property type="match status" value="1"/>
</dbReference>
<dbReference type="InterPro" id="IPR050639">
    <property type="entry name" value="SSR_resolvase"/>
</dbReference>
<keyword evidence="1" id="KW-0238">DNA-binding</keyword>
<dbReference type="Pfam" id="PF00239">
    <property type="entry name" value="Resolvase"/>
    <property type="match status" value="1"/>
</dbReference>
<keyword evidence="2" id="KW-0233">DNA recombination</keyword>
<dbReference type="CDD" id="cd00338">
    <property type="entry name" value="Ser_Recombinase"/>
    <property type="match status" value="1"/>
</dbReference>
<sequence length="520" mass="57340">MTKHTPHSALTNRPKAYSYVRFSTPEQERGDSLRRQTEAAERYAALHGLDLDDKLTFRDLGVSAFKGANEETGRLGEFLAAVEYQDIKSGSWLLVESLDRLSRQKPRKAVKVLERICEAGITVVTLDDGRVYTEEVLDDDPTALMVALLVAARANEESAKKGRRVGEAWANKRRNAATKPLSALCPGWLRLREDRTAFDVIAERADIVRRVFDMTLAGKGQHAIAETFNKECVPRFGTGSHWHRTYIKKMLADASTIGAFTPHRVETVGGKKRRIPTDTVEGYFPAVIDRETFDRVNAMTNGRSVRGGSGVGMANILAGLAKCPKCGATMTRVNKGGKKGGKPYLVCTVAKAGAGCEYRQVRIEDVEEAIISNAGWLNASLPSTDGALQMELEGATNLDMAVSDEIENVVSAIGQMGHSLALLDRLRQNEIAREDIRRTVAGLERRIADTLTNRVQMTAGQFVDAAEADEPRDVALINATLRQLFTKVEVDWPSGQLWFHWKHAPGETTGIMYGWPKEDA</sequence>
<dbReference type="Pfam" id="PF13408">
    <property type="entry name" value="Zn_ribbon_recom"/>
    <property type="match status" value="1"/>
</dbReference>
<dbReference type="Gene3D" id="3.90.1750.20">
    <property type="entry name" value="Putative Large Serine Recombinase, Chain B, Domain 2"/>
    <property type="match status" value="1"/>
</dbReference>
<dbReference type="InterPro" id="IPR038109">
    <property type="entry name" value="DNA_bind_recomb_sf"/>
</dbReference>
<evidence type="ECO:0000259" key="4">
    <source>
        <dbReference type="PROSITE" id="PS51737"/>
    </source>
</evidence>
<dbReference type="PROSITE" id="PS51736">
    <property type="entry name" value="RECOMBINASES_3"/>
    <property type="match status" value="1"/>
</dbReference>
<dbReference type="AlphaFoldDB" id="A0A1R3V3T1"/>
<dbReference type="GO" id="GO:0003677">
    <property type="term" value="F:DNA binding"/>
    <property type="evidence" value="ECO:0007669"/>
    <property type="project" value="UniProtKB-KW"/>
</dbReference>
<accession>A0A1R3V3T1</accession>